<dbReference type="GO" id="GO:0016830">
    <property type="term" value="F:carbon-carbon lyase activity"/>
    <property type="evidence" value="ECO:0007669"/>
    <property type="project" value="InterPro"/>
</dbReference>
<organism evidence="6 7">
    <name type="scientific">Candidatus Uhrbacteria bacterium GW2011_GWF2_46_218</name>
    <dbReference type="NCBI Taxonomy" id="1619001"/>
    <lineage>
        <taxon>Bacteria</taxon>
        <taxon>Candidatus Uhriibacteriota</taxon>
    </lineage>
</organism>
<dbReference type="PANTHER" id="PTHR42735:SF6">
    <property type="entry name" value="SPHINGOSINE-1-PHOSPHATE LYASE 1"/>
    <property type="match status" value="1"/>
</dbReference>
<sequence length="468" mass="52261">MSEAQGDAWRWPLEGSCDQARIARIEHITSPYESSPPPICYPGTPLDREMIAMVPELMRKQLNGIGFHTPNGIGEGGFDSTQKMESAAVHMVAGMLGGTPQTVDGYFCGGGTEANLEGLYIGRQWLRCFADPQKKGIAVLCTPLAHYSIFFKGTNILGLTNQFRWTECPKCHRAHKLPKNENTEHLRLVGVDINGKMHLPSLEQIFLKAYEEGYRQFLLVATAGTCLMGSIDPISEIGQWMKRTKREYHVEFYFHVDASFGGFTIPFASEGKEHIGFDVPEVMSVTVDADKMGHLPYPAGVFLCRKGLQEHVGLEVAYIRGHGDYTISGSRSAIAPVLAWDYYQRLGVDGQTRYVNACLEARDHLLRKILERFERNNHVYPLSCSPFVNFLPLVIDLVDGSVPEDQIEHGPLAPYHLRSDGIPTERMDPLSCPMIAYKLCIMPHTFGFLDRFVDDLETVVRAAGKFGS</sequence>
<dbReference type="GO" id="GO:0019752">
    <property type="term" value="P:carboxylic acid metabolic process"/>
    <property type="evidence" value="ECO:0007669"/>
    <property type="project" value="InterPro"/>
</dbReference>
<proteinExistence type="inferred from homology"/>
<dbReference type="EMBL" id="LCMG01000001">
    <property type="protein sequence ID" value="KKU34349.1"/>
    <property type="molecule type" value="Genomic_DNA"/>
</dbReference>
<dbReference type="InterPro" id="IPR015421">
    <property type="entry name" value="PyrdxlP-dep_Trfase_major"/>
</dbReference>
<comment type="similarity">
    <text evidence="5">Belongs to the group II decarboxylase family.</text>
</comment>
<dbReference type="Proteomes" id="UP000034705">
    <property type="component" value="Unassembled WGS sequence"/>
</dbReference>
<dbReference type="InterPro" id="IPR002129">
    <property type="entry name" value="PyrdxlP-dep_de-COase"/>
</dbReference>
<protein>
    <submittedName>
        <fullName evidence="6">Pyridoxal-dependent decarboxylase</fullName>
    </submittedName>
</protein>
<dbReference type="InterPro" id="IPR015424">
    <property type="entry name" value="PyrdxlP-dep_Trfase"/>
</dbReference>
<dbReference type="PANTHER" id="PTHR42735">
    <property type="match status" value="1"/>
</dbReference>
<evidence type="ECO:0000256" key="1">
    <source>
        <dbReference type="ARBA" id="ARBA00001933"/>
    </source>
</evidence>
<gene>
    <name evidence="6" type="ORF">UX45_C0001G0058</name>
</gene>
<dbReference type="InterPro" id="IPR050477">
    <property type="entry name" value="GrpII_AminoAcid_Decarb"/>
</dbReference>
<accession>A0A0G1PNI3</accession>
<evidence type="ECO:0000256" key="4">
    <source>
        <dbReference type="PIRSR" id="PIRSR602129-50"/>
    </source>
</evidence>
<evidence type="ECO:0000313" key="6">
    <source>
        <dbReference type="EMBL" id="KKU34349.1"/>
    </source>
</evidence>
<evidence type="ECO:0000313" key="7">
    <source>
        <dbReference type="Proteomes" id="UP000034705"/>
    </source>
</evidence>
<reference evidence="6 7" key="1">
    <citation type="journal article" date="2015" name="Nature">
        <title>rRNA introns, odd ribosomes, and small enigmatic genomes across a large radiation of phyla.</title>
        <authorList>
            <person name="Brown C.T."/>
            <person name="Hug L.A."/>
            <person name="Thomas B.C."/>
            <person name="Sharon I."/>
            <person name="Castelle C.J."/>
            <person name="Singh A."/>
            <person name="Wilkins M.J."/>
            <person name="Williams K.H."/>
            <person name="Banfield J.F."/>
        </authorList>
    </citation>
    <scope>NUCLEOTIDE SEQUENCE [LARGE SCALE GENOMIC DNA]</scope>
</reference>
<comment type="cofactor">
    <cofactor evidence="1 4 5">
        <name>pyridoxal 5'-phosphate</name>
        <dbReference type="ChEBI" id="CHEBI:597326"/>
    </cofactor>
</comment>
<evidence type="ECO:0000256" key="2">
    <source>
        <dbReference type="ARBA" id="ARBA00022898"/>
    </source>
</evidence>
<keyword evidence="3 5" id="KW-0456">Lyase</keyword>
<comment type="caution">
    <text evidence="6">The sequence shown here is derived from an EMBL/GenBank/DDBJ whole genome shotgun (WGS) entry which is preliminary data.</text>
</comment>
<evidence type="ECO:0000256" key="3">
    <source>
        <dbReference type="ARBA" id="ARBA00023239"/>
    </source>
</evidence>
<dbReference type="GO" id="GO:0030170">
    <property type="term" value="F:pyridoxal phosphate binding"/>
    <property type="evidence" value="ECO:0007669"/>
    <property type="project" value="InterPro"/>
</dbReference>
<keyword evidence="2 4" id="KW-0663">Pyridoxal phosphate</keyword>
<evidence type="ECO:0000256" key="5">
    <source>
        <dbReference type="RuleBase" id="RU000382"/>
    </source>
</evidence>
<dbReference type="SUPFAM" id="SSF53383">
    <property type="entry name" value="PLP-dependent transferases"/>
    <property type="match status" value="1"/>
</dbReference>
<feature type="modified residue" description="N6-(pyridoxal phosphate)lysine" evidence="4">
    <location>
        <position position="291"/>
    </location>
</feature>
<name>A0A0G1PNI3_9BACT</name>
<dbReference type="Pfam" id="PF00282">
    <property type="entry name" value="Pyridoxal_deC"/>
    <property type="match status" value="1"/>
</dbReference>
<dbReference type="AlphaFoldDB" id="A0A0G1PNI3"/>
<dbReference type="Gene3D" id="3.40.640.10">
    <property type="entry name" value="Type I PLP-dependent aspartate aminotransferase-like (Major domain)"/>
    <property type="match status" value="1"/>
</dbReference>